<feature type="domain" description="Peptidase M12B" evidence="19">
    <location>
        <begin position="231"/>
        <end position="441"/>
    </location>
</feature>
<evidence type="ECO:0000256" key="2">
    <source>
        <dbReference type="ARBA" id="ARBA00022525"/>
    </source>
</evidence>
<dbReference type="InterPro" id="IPR002870">
    <property type="entry name" value="Peptidase_M12B_N"/>
</dbReference>
<evidence type="ECO:0000259" key="20">
    <source>
        <dbReference type="PROSITE" id="PS51046"/>
    </source>
</evidence>
<dbReference type="FunFam" id="3.40.390.10:FF:000001">
    <property type="entry name" value="A disintegrin and metalloproteinase with thrombospondin motifs 1"/>
    <property type="match status" value="1"/>
</dbReference>
<dbReference type="OrthoDB" id="5948003at2759"/>
<dbReference type="InterPro" id="IPR024079">
    <property type="entry name" value="MetalloPept_cat_dom_sf"/>
</dbReference>
<evidence type="ECO:0000256" key="15">
    <source>
        <dbReference type="PIRSR" id="PIRSR613273-3"/>
    </source>
</evidence>
<protein>
    <submittedName>
        <fullName evidence="21">A disintegrin and metalloproteinase with thrombospondin motifs 4</fullName>
    </submittedName>
</protein>
<dbReference type="Pfam" id="PF17771">
    <property type="entry name" value="ADAMTS_CR_2"/>
    <property type="match status" value="1"/>
</dbReference>
<dbReference type="SMART" id="SM00209">
    <property type="entry name" value="TSP1"/>
    <property type="match status" value="14"/>
</dbReference>
<dbReference type="InterPro" id="IPR012314">
    <property type="entry name" value="Pept_M12B_GON-ADAMTSs"/>
</dbReference>
<dbReference type="InterPro" id="IPR000884">
    <property type="entry name" value="TSP1_rpt"/>
</dbReference>
<dbReference type="PROSITE" id="PS51046">
    <property type="entry name" value="GON"/>
    <property type="match status" value="1"/>
</dbReference>
<dbReference type="Pfam" id="PF05986">
    <property type="entry name" value="ADAMTS_spacer1"/>
    <property type="match status" value="1"/>
</dbReference>
<evidence type="ECO:0000256" key="12">
    <source>
        <dbReference type="ARBA" id="ARBA00023180"/>
    </source>
</evidence>
<feature type="binding site" description="in inhibited form" evidence="14">
    <location>
        <position position="177"/>
    </location>
    <ligand>
        <name>Zn(2+)</name>
        <dbReference type="ChEBI" id="CHEBI:29105"/>
        <note>catalytic</note>
    </ligand>
</feature>
<comment type="subcellular location">
    <subcellularLocation>
        <location evidence="1">Secreted</location>
        <location evidence="1">Extracellular space</location>
        <location evidence="1">Extracellular matrix</location>
    </subcellularLocation>
</comment>
<feature type="binding site" evidence="14 16">
    <location>
        <position position="375"/>
    </location>
    <ligand>
        <name>Zn(2+)</name>
        <dbReference type="ChEBI" id="CHEBI:29105"/>
        <note>catalytic</note>
    </ligand>
</feature>
<evidence type="ECO:0000256" key="14">
    <source>
        <dbReference type="PIRSR" id="PIRSR613273-2"/>
    </source>
</evidence>
<feature type="binding site" evidence="14">
    <location>
        <position position="436"/>
    </location>
    <ligand>
        <name>Ca(2+)</name>
        <dbReference type="ChEBI" id="CHEBI:29108"/>
        <label>1</label>
    </ligand>
</feature>
<dbReference type="Pfam" id="PF01562">
    <property type="entry name" value="Pep_M12B_propep"/>
    <property type="match status" value="1"/>
</dbReference>
<feature type="disulfide bond" evidence="15">
    <location>
        <begin position="391"/>
        <end position="420"/>
    </location>
</feature>
<dbReference type="FunFam" id="2.20.100.10:FF:000006">
    <property type="entry name" value="A disintegrin and metalloproteinase with thrombospondin motifs 1"/>
    <property type="match status" value="1"/>
</dbReference>
<feature type="binding site" evidence="14">
    <location>
        <position position="234"/>
    </location>
    <ligand>
        <name>Ca(2+)</name>
        <dbReference type="ChEBI" id="CHEBI:29108"/>
        <label>1</label>
    </ligand>
</feature>
<accession>A0A6J8DQP2</accession>
<dbReference type="GO" id="GO:0008270">
    <property type="term" value="F:zinc ion binding"/>
    <property type="evidence" value="ECO:0007669"/>
    <property type="project" value="InterPro"/>
</dbReference>
<evidence type="ECO:0000256" key="11">
    <source>
        <dbReference type="ARBA" id="ARBA00023157"/>
    </source>
</evidence>
<keyword evidence="21" id="KW-0401">Integrin</keyword>
<feature type="binding site" evidence="14 16">
    <location>
        <position position="379"/>
    </location>
    <ligand>
        <name>Zn(2+)</name>
        <dbReference type="ChEBI" id="CHEBI:29105"/>
        <note>catalytic</note>
    </ligand>
</feature>
<feature type="binding site" evidence="14">
    <location>
        <position position="439"/>
    </location>
    <ligand>
        <name>Ca(2+)</name>
        <dbReference type="ChEBI" id="CHEBI:29108"/>
        <label>1</label>
    </ligand>
</feature>
<keyword evidence="12" id="KW-0325">Glycoprotein</keyword>
<evidence type="ECO:0000256" key="16">
    <source>
        <dbReference type="PROSITE-ProRule" id="PRU00276"/>
    </source>
</evidence>
<feature type="chain" id="PRO_5026753342" evidence="18">
    <location>
        <begin position="21"/>
        <end position="1861"/>
    </location>
</feature>
<keyword evidence="11 15" id="KW-1015">Disulfide bond</keyword>
<feature type="disulfide bond" evidence="15">
    <location>
        <begin position="306"/>
        <end position="359"/>
    </location>
</feature>
<feature type="binding site" evidence="14">
    <location>
        <position position="317"/>
    </location>
    <ligand>
        <name>Ca(2+)</name>
        <dbReference type="ChEBI" id="CHEBI:29108"/>
        <label>1</label>
    </ligand>
</feature>
<feature type="disulfide bond" evidence="15">
    <location>
        <begin position="353"/>
        <end position="436"/>
    </location>
</feature>
<evidence type="ECO:0000256" key="4">
    <source>
        <dbReference type="ARBA" id="ARBA00022670"/>
    </source>
</evidence>
<evidence type="ECO:0000256" key="3">
    <source>
        <dbReference type="ARBA" id="ARBA00022530"/>
    </source>
</evidence>
<keyword evidence="7" id="KW-0677">Repeat</keyword>
<proteinExistence type="predicted"/>
<reference evidence="21 22" key="1">
    <citation type="submission" date="2020-06" db="EMBL/GenBank/DDBJ databases">
        <authorList>
            <person name="Li R."/>
            <person name="Bekaert M."/>
        </authorList>
    </citation>
    <scope>NUCLEOTIDE SEQUENCE [LARGE SCALE GENOMIC DNA]</scope>
    <source>
        <strain evidence="22">wild</strain>
    </source>
</reference>
<evidence type="ECO:0000256" key="18">
    <source>
        <dbReference type="SAM" id="SignalP"/>
    </source>
</evidence>
<dbReference type="Gene3D" id="2.60.120.830">
    <property type="match status" value="1"/>
</dbReference>
<evidence type="ECO:0000256" key="7">
    <source>
        <dbReference type="ARBA" id="ARBA00022737"/>
    </source>
</evidence>
<organism evidence="21 22">
    <name type="scientific">Mytilus coruscus</name>
    <name type="common">Sea mussel</name>
    <dbReference type="NCBI Taxonomy" id="42192"/>
    <lineage>
        <taxon>Eukaryota</taxon>
        <taxon>Metazoa</taxon>
        <taxon>Spiralia</taxon>
        <taxon>Lophotrochozoa</taxon>
        <taxon>Mollusca</taxon>
        <taxon>Bivalvia</taxon>
        <taxon>Autobranchia</taxon>
        <taxon>Pteriomorphia</taxon>
        <taxon>Mytilida</taxon>
        <taxon>Mytiloidea</taxon>
        <taxon>Mytilidae</taxon>
        <taxon>Mytilinae</taxon>
        <taxon>Mytilus</taxon>
    </lineage>
</organism>
<dbReference type="InterPro" id="IPR010294">
    <property type="entry name" value="ADAMTS_spacer1"/>
</dbReference>
<evidence type="ECO:0000256" key="6">
    <source>
        <dbReference type="ARBA" id="ARBA00022729"/>
    </source>
</evidence>
<evidence type="ECO:0000256" key="10">
    <source>
        <dbReference type="ARBA" id="ARBA00023049"/>
    </source>
</evidence>
<dbReference type="SUPFAM" id="SSF55486">
    <property type="entry name" value="Metalloproteases ('zincins'), catalytic domain"/>
    <property type="match status" value="1"/>
</dbReference>
<dbReference type="EMBL" id="CACVKT020007648">
    <property type="protein sequence ID" value="CAC5409851.1"/>
    <property type="molecule type" value="Genomic_DNA"/>
</dbReference>
<dbReference type="InterPro" id="IPR013273">
    <property type="entry name" value="ADAMTS/ADAMTS-like"/>
</dbReference>
<dbReference type="PROSITE" id="PS50215">
    <property type="entry name" value="ADAM_MEPRO"/>
    <property type="match status" value="1"/>
</dbReference>
<dbReference type="Pfam" id="PF19236">
    <property type="entry name" value="ADAMTS_CR_3"/>
    <property type="match status" value="1"/>
</dbReference>
<dbReference type="InterPro" id="IPR036383">
    <property type="entry name" value="TSP1_rpt_sf"/>
</dbReference>
<dbReference type="InterPro" id="IPR041645">
    <property type="entry name" value="ADAMTS_CR_2"/>
</dbReference>
<dbReference type="InterPro" id="IPR050439">
    <property type="entry name" value="ADAMTS_ADAMTS-like"/>
</dbReference>
<keyword evidence="10" id="KW-0482">Metalloprotease</keyword>
<dbReference type="GO" id="GO:0006508">
    <property type="term" value="P:proteolysis"/>
    <property type="evidence" value="ECO:0007669"/>
    <property type="project" value="UniProtKB-KW"/>
</dbReference>
<feature type="binding site" evidence="14">
    <location>
        <position position="439"/>
    </location>
    <ligand>
        <name>Ca(2+)</name>
        <dbReference type="ChEBI" id="CHEBI:29108"/>
        <label>2</label>
    </ligand>
</feature>
<feature type="binding site" evidence="14">
    <location>
        <position position="324"/>
    </location>
    <ligand>
        <name>Ca(2+)</name>
        <dbReference type="ChEBI" id="CHEBI:29108"/>
        <label>1</label>
    </ligand>
</feature>
<feature type="compositionally biased region" description="Low complexity" evidence="17">
    <location>
        <begin position="1114"/>
        <end position="1147"/>
    </location>
</feature>
<keyword evidence="22" id="KW-1185">Reference proteome</keyword>
<dbReference type="PRINTS" id="PR01857">
    <property type="entry name" value="ADAMTSFAMILY"/>
</dbReference>
<dbReference type="Gene3D" id="3.40.390.10">
    <property type="entry name" value="Collagenase (Catalytic Domain)"/>
    <property type="match status" value="1"/>
</dbReference>
<dbReference type="InterPro" id="IPR001590">
    <property type="entry name" value="Peptidase_M12B"/>
</dbReference>
<feature type="disulfide bond" evidence="15">
    <location>
        <begin position="484"/>
        <end position="518"/>
    </location>
</feature>
<feature type="disulfide bond" evidence="15">
    <location>
        <begin position="477"/>
        <end position="499"/>
    </location>
</feature>
<feature type="disulfide bond" evidence="15">
    <location>
        <begin position="512"/>
        <end position="523"/>
    </location>
</feature>
<feature type="binding site" evidence="14 16">
    <location>
        <position position="385"/>
    </location>
    <ligand>
        <name>Zn(2+)</name>
        <dbReference type="ChEBI" id="CHEBI:29105"/>
        <note>catalytic</note>
    </ligand>
</feature>
<keyword evidence="3" id="KW-0272">Extracellular matrix</keyword>
<evidence type="ECO:0000313" key="22">
    <source>
        <dbReference type="Proteomes" id="UP000507470"/>
    </source>
</evidence>
<feature type="signal peptide" evidence="18">
    <location>
        <begin position="1"/>
        <end position="20"/>
    </location>
</feature>
<feature type="domain" description="GON" evidence="20">
    <location>
        <begin position="1681"/>
        <end position="1861"/>
    </location>
</feature>
<dbReference type="CDD" id="cd04273">
    <property type="entry name" value="ZnMc_ADAMTS_like"/>
    <property type="match status" value="1"/>
</dbReference>
<evidence type="ECO:0000256" key="13">
    <source>
        <dbReference type="PIRSR" id="PIRSR613273-1"/>
    </source>
</evidence>
<keyword evidence="5 14" id="KW-0479">Metal-binding</keyword>
<evidence type="ECO:0000259" key="19">
    <source>
        <dbReference type="PROSITE" id="PS50215"/>
    </source>
</evidence>
<dbReference type="SUPFAM" id="SSF82895">
    <property type="entry name" value="TSP-1 type 1 repeat"/>
    <property type="match status" value="13"/>
</dbReference>
<feature type="disulfide bond" evidence="15">
    <location>
        <begin position="545"/>
        <end position="582"/>
    </location>
</feature>
<dbReference type="Gene3D" id="3.40.1620.60">
    <property type="match status" value="1"/>
</dbReference>
<sequence length="1861" mass="210547">MALVLLVFVLLLPMLYRCHPAGIPKDIRREITKEIVFPKRLNTYDNHDNHINKRSTRNKQKIVSYSISAFGNEFLLDLTFTKDFIPNKYVVQTFGDNYTRIEDKSSDQEQCFYRGSIQNASPSWAVFNLCNGLLGSFHAHGENFIVEPFTESDSSKEDTNAHYIYRHSHPVKPQSDCGVKDYKHTKRKEEKNSSLNDNNFNSSVMLESNSSHYKSNNSAHHIHKRSTSYKRYVEVMIAADYHMQQYHGSNLQRYILTLMAIVSSIYHDDSIENFINIVVVKIVQFESEQNGPKISTNAHKTLEEFCKWQHIQNEDSDDHPYHYDTAVLLTRQDICRAPKKCDTLGLAEVGTMCDPLKSCSIIEDNGISSAYTIAHELGHVFNLPHDDQPRCLKYNKGDTRNNVMAPTLDHNISPWSWSRCSALLLTKFIDAGFTECLLDKPTETKYIQPKHHGEQVQRYYDVNKQCQLSFGKDYAICPFMADDCGKLWCTDLKDTYKKCRTLHMPWADGTDCGSNRWCWHGECRFKKNYKPIDGGWGKWEEYGDCSRLCGGGIKTSIRKCSSPRPSNGGKYCIGRRTRYRSCNLKECPPGSQDFRQMQCAAFNNSAKIQGLPSTVHWIPKYSGIRLKDSCKLYCQALHTSAYYQLKDKVIDGTKCRPDSYDVCVNGKCMKAGCDNRLGSDMKVDRCGICGGDNSTCHTKKISNTFNNVVYGYNIVHKFPVGARDIKVKQKGYMNLKEDETYLALQNSTGAFILNGKRVIDSAVTKIKAAGTIIEYSGSDTVIEMINASGPIKDTLTLLVLSVGKVNPPNVEYSYALSVDTKYVYRYQEMWSPCSYLCNGKRTRSAVCVSDDDNRMVVSDSKCDRLRIPKPPGQQRRCSYDCSLRWRTEQEECSVRCGEGVAKQNVYCVKSTYYTQTHVDLTHCDHLSPRPGDMVTCMGRCDPTHWEYSGWSKCTQTCDGGIQTRTAWCTNVSRRKLPDKDCEASEKILTKICNDEPCAVWRTFSWSGCSATCGSGTRHRDVHCYQREKKIEDGFCNHRRMPSTSESCNLNACPVWKTGPWRPCSVTCGLGIAKQDIYCRSVRDEILKDDICDPSSKPYGVKACDTGACPTTTSTTTTTTTLPTTTTTRPTTTTTTPTTTMTTSTSTPAPMLVSSVSVEWKHTDWSECSSTCGKGTRSRLVYCENSQGQSRLKSSCSHLIEPPTTEICVDKPCGVWRSGDWGECTQTCGEGEEVRLVACFLPGRQLGEDTDCQPETKPDSVRKCHRADCPGTRYISGGGAHWRTGPWSGCSASCKSGMQRRQVVCQDEFGLSDRCDQTTRPAELQACNTGACPAWNTGVWSECSVSCGQDGIQTRRVLCQLPNGHVLSDGQCNMTVRPSYKQLCNKGPCSTKRRWRISQWSSCSVSCGRGHQQREITCIDEEGNHHPDTQCHGTKPRESQYCHMGRCPRWYGDKWSKCSVTCGEGIRVRNITCKVKRYRTVDPKLCEGKRKPNILRTCRRKTCSNYYWKTDKWSQCSQTCGFGMKTRRVKCVRRDGYHVPDSRCDRGTKPKVKRRCSEFPCPYFWNTSPWTSCDKTCDEGAQQRQVVCQAVTKEGWILPGEVPYGCRKEEEPPRVQKCNLGNCDGYRWVVGAWGKCSSRCGWGKEMRLVICVDKQGRRRSRKRCRRDLKPESRQDCYSGPCYAKSCLELKDKTSIRHDDMYSILVKGRILQVFCKNMKSNKPEEYITLPAGAGDNYAEIYDMRLKRARTCPNNGSRIENDSSKFRISPYRLAGFTSYSKLRLDLKTMIVNTTDTSFATSHSGKYIPFASAGDCYSSKNYCPQGRFSINLSGTGLLVSKNTTWKSYGKHTSKSIKILNVSIGH</sequence>
<keyword evidence="8" id="KW-0378">Hydrolase</keyword>
<dbReference type="InterPro" id="IPR045371">
    <property type="entry name" value="ADAMTS_CR_3"/>
</dbReference>
<comment type="caution">
    <text evidence="16">Lacks conserved residue(s) required for the propagation of feature annotation.</text>
</comment>
<feature type="disulfide bond" evidence="15">
    <location>
        <begin position="466"/>
        <end position="489"/>
    </location>
</feature>
<feature type="active site" evidence="13 16">
    <location>
        <position position="376"/>
    </location>
</feature>
<dbReference type="Pfam" id="PF08685">
    <property type="entry name" value="GON"/>
    <property type="match status" value="1"/>
</dbReference>
<feature type="disulfide bond" evidence="15">
    <location>
        <begin position="560"/>
        <end position="572"/>
    </location>
</feature>
<dbReference type="GO" id="GO:0031012">
    <property type="term" value="C:extracellular matrix"/>
    <property type="evidence" value="ECO:0007669"/>
    <property type="project" value="TreeGrafter"/>
</dbReference>
<gene>
    <name evidence="21" type="ORF">MCOR_43085</name>
</gene>
<dbReference type="Gene3D" id="2.20.100.10">
    <property type="entry name" value="Thrombospondin type-1 (TSP1) repeat"/>
    <property type="match status" value="13"/>
</dbReference>
<dbReference type="FunFam" id="2.60.120.830:FF:000001">
    <property type="entry name" value="A disintegrin and metalloproteinase with thrombospondin motifs 1"/>
    <property type="match status" value="1"/>
</dbReference>
<dbReference type="Proteomes" id="UP000507470">
    <property type="component" value="Unassembled WGS sequence"/>
</dbReference>
<name>A0A6J8DQP2_MYTCO</name>
<evidence type="ECO:0000256" key="1">
    <source>
        <dbReference type="ARBA" id="ARBA00004498"/>
    </source>
</evidence>
<dbReference type="Pfam" id="PF01421">
    <property type="entry name" value="Reprolysin"/>
    <property type="match status" value="1"/>
</dbReference>
<dbReference type="PANTHER" id="PTHR13723">
    <property type="entry name" value="ADAMTS A DISINTEGRIN AND METALLOPROTEASE WITH THROMBOSPONDIN MOTIFS PROTEASE"/>
    <property type="match status" value="1"/>
</dbReference>
<keyword evidence="2" id="KW-0964">Secreted</keyword>
<feature type="binding site" evidence="14">
    <location>
        <position position="234"/>
    </location>
    <ligand>
        <name>Ca(2+)</name>
        <dbReference type="ChEBI" id="CHEBI:29108"/>
        <label>2</label>
    </ligand>
</feature>
<dbReference type="GO" id="GO:0007229">
    <property type="term" value="P:integrin-mediated signaling pathway"/>
    <property type="evidence" value="ECO:0007669"/>
    <property type="project" value="UniProtKB-KW"/>
</dbReference>
<dbReference type="GO" id="GO:0030198">
    <property type="term" value="P:extracellular matrix organization"/>
    <property type="evidence" value="ECO:0007669"/>
    <property type="project" value="InterPro"/>
</dbReference>
<dbReference type="PROSITE" id="PS50092">
    <property type="entry name" value="TSP1"/>
    <property type="match status" value="14"/>
</dbReference>
<evidence type="ECO:0000256" key="17">
    <source>
        <dbReference type="SAM" id="MobiDB-lite"/>
    </source>
</evidence>
<dbReference type="FunFam" id="2.20.100.10:FF:000005">
    <property type="entry name" value="ADAM metallopeptidase with thrombospondin type 1 motif 9"/>
    <property type="match status" value="8"/>
</dbReference>
<feature type="disulfide bond" evidence="15">
    <location>
        <begin position="549"/>
        <end position="587"/>
    </location>
</feature>
<keyword evidence="6 18" id="KW-0732">Signal</keyword>
<evidence type="ECO:0000313" key="21">
    <source>
        <dbReference type="EMBL" id="CAC5409851.1"/>
    </source>
</evidence>
<evidence type="ECO:0000256" key="5">
    <source>
        <dbReference type="ARBA" id="ARBA00022723"/>
    </source>
</evidence>
<keyword evidence="4" id="KW-0645">Protease</keyword>
<feature type="binding site" evidence="14">
    <location>
        <position position="317"/>
    </location>
    <ligand>
        <name>Ca(2+)</name>
        <dbReference type="ChEBI" id="CHEBI:29108"/>
        <label>2</label>
    </ligand>
</feature>
<dbReference type="Pfam" id="PF00090">
    <property type="entry name" value="TSP_1"/>
    <property type="match status" value="1"/>
</dbReference>
<evidence type="ECO:0000256" key="8">
    <source>
        <dbReference type="ARBA" id="ARBA00022801"/>
    </source>
</evidence>
<feature type="disulfide bond" evidence="15">
    <location>
        <begin position="335"/>
        <end position="341"/>
    </location>
</feature>
<evidence type="ECO:0000256" key="9">
    <source>
        <dbReference type="ARBA" id="ARBA00022833"/>
    </source>
</evidence>
<keyword evidence="14" id="KW-0106">Calcium</keyword>
<comment type="cofactor">
    <cofactor evidence="14">
        <name>Zn(2+)</name>
        <dbReference type="ChEBI" id="CHEBI:29105"/>
    </cofactor>
    <text evidence="14">Binds 1 zinc ion per subunit.</text>
</comment>
<dbReference type="GO" id="GO:0004222">
    <property type="term" value="F:metalloendopeptidase activity"/>
    <property type="evidence" value="ECO:0007669"/>
    <property type="project" value="InterPro"/>
</dbReference>
<dbReference type="Pfam" id="PF19030">
    <property type="entry name" value="TSP1_ADAMTS"/>
    <property type="match status" value="12"/>
</dbReference>
<dbReference type="PANTHER" id="PTHR13723:SF278">
    <property type="entry name" value="ADAM METALLOPEPTIDASE WITH THROMBOSPONDIN TYPE 1 MOTIF A, ISOFORM B"/>
    <property type="match status" value="1"/>
</dbReference>
<feature type="region of interest" description="Disordered" evidence="17">
    <location>
        <begin position="1114"/>
        <end position="1148"/>
    </location>
</feature>
<keyword evidence="9 14" id="KW-0862">Zinc</keyword>